<comment type="subcellular location">
    <subcellularLocation>
        <location evidence="1">Periplasm</location>
    </subcellularLocation>
</comment>
<feature type="binding site" description="covalent" evidence="8">
    <location>
        <position position="155"/>
    </location>
    <ligand>
        <name>heme c</name>
        <dbReference type="ChEBI" id="CHEBI:61717"/>
        <label>2</label>
    </ligand>
</feature>
<dbReference type="InterPro" id="IPR009056">
    <property type="entry name" value="Cyt_c-like_dom"/>
</dbReference>
<keyword evidence="2" id="KW-0813">Transport</keyword>
<evidence type="ECO:0000256" key="1">
    <source>
        <dbReference type="ARBA" id="ARBA00004418"/>
    </source>
</evidence>
<proteinExistence type="predicted"/>
<feature type="signal peptide" evidence="10">
    <location>
        <begin position="1"/>
        <end position="29"/>
    </location>
</feature>
<protein>
    <submittedName>
        <fullName evidence="12">Cytochrome c4</fullName>
    </submittedName>
</protein>
<dbReference type="PROSITE" id="PS51007">
    <property type="entry name" value="CYTC"/>
    <property type="match status" value="2"/>
</dbReference>
<evidence type="ECO:0000256" key="7">
    <source>
        <dbReference type="ARBA" id="ARBA00023004"/>
    </source>
</evidence>
<evidence type="ECO:0000256" key="8">
    <source>
        <dbReference type="PIRSR" id="PIRSR000005-1"/>
    </source>
</evidence>
<evidence type="ECO:0000313" key="13">
    <source>
        <dbReference type="Proteomes" id="UP000252357"/>
    </source>
</evidence>
<keyword evidence="4 9" id="KW-0479">Metal-binding</keyword>
<feature type="domain" description="Cytochrome c" evidence="11">
    <location>
        <begin position="134"/>
        <end position="222"/>
    </location>
</feature>
<name>A0A368KYX1_9BURK</name>
<feature type="binding site" description="axial binding residue" evidence="9">
    <location>
        <position position="159"/>
    </location>
    <ligand>
        <name>heme c</name>
        <dbReference type="ChEBI" id="CHEBI:61717"/>
        <label>2</label>
    </ligand>
    <ligandPart>
        <name>Fe</name>
        <dbReference type="ChEBI" id="CHEBI:18248"/>
    </ligandPart>
</feature>
<keyword evidence="10" id="KW-0732">Signal</keyword>
<dbReference type="InterPro" id="IPR008168">
    <property type="entry name" value="Cyt_C_IC"/>
</dbReference>
<keyword evidence="6" id="KW-0249">Electron transport</keyword>
<feature type="binding site" description="axial binding residue" evidence="9">
    <location>
        <position position="55"/>
    </location>
    <ligand>
        <name>heme c</name>
        <dbReference type="ChEBI" id="CHEBI:61717"/>
        <label>1</label>
    </ligand>
    <ligandPart>
        <name>Fe</name>
        <dbReference type="ChEBI" id="CHEBI:18248"/>
    </ligandPart>
</feature>
<dbReference type="OrthoDB" id="9773456at2"/>
<dbReference type="AlphaFoldDB" id="A0A368KYX1"/>
<evidence type="ECO:0000256" key="4">
    <source>
        <dbReference type="ARBA" id="ARBA00022723"/>
    </source>
</evidence>
<reference evidence="12 13" key="1">
    <citation type="journal article" date="2018" name="Int. J. Syst. Evol. Microbiol.">
        <title>Parvibium lacunae gen. nov., sp. nov., a new member of the family Alcaligenaceae isolated from a freshwater pond.</title>
        <authorList>
            <person name="Chen W.M."/>
            <person name="Xie P.B."/>
            <person name="Hsu M.Y."/>
            <person name="Sheu S.Y."/>
        </authorList>
    </citation>
    <scope>NUCLEOTIDE SEQUENCE [LARGE SCALE GENOMIC DNA]</scope>
    <source>
        <strain evidence="12 13">KMB9</strain>
    </source>
</reference>
<feature type="binding site" description="covalent" evidence="8">
    <location>
        <position position="158"/>
    </location>
    <ligand>
        <name>heme c</name>
        <dbReference type="ChEBI" id="CHEBI:61717"/>
        <label>2</label>
    </ligand>
</feature>
<keyword evidence="7 9" id="KW-0408">Iron</keyword>
<evidence type="ECO:0000256" key="2">
    <source>
        <dbReference type="ARBA" id="ARBA00022448"/>
    </source>
</evidence>
<evidence type="ECO:0000256" key="3">
    <source>
        <dbReference type="ARBA" id="ARBA00022617"/>
    </source>
</evidence>
<dbReference type="PRINTS" id="PR00605">
    <property type="entry name" value="CYTCHROMECIC"/>
</dbReference>
<dbReference type="InterPro" id="IPR036909">
    <property type="entry name" value="Cyt_c-like_dom_sf"/>
</dbReference>
<dbReference type="GO" id="GO:0005506">
    <property type="term" value="F:iron ion binding"/>
    <property type="evidence" value="ECO:0007669"/>
    <property type="project" value="InterPro"/>
</dbReference>
<evidence type="ECO:0000313" key="12">
    <source>
        <dbReference type="EMBL" id="RCS56600.1"/>
    </source>
</evidence>
<dbReference type="Pfam" id="PF00034">
    <property type="entry name" value="Cytochrom_C"/>
    <property type="match status" value="2"/>
</dbReference>
<feature type="binding site" description="axial binding residue" evidence="9">
    <location>
        <position position="100"/>
    </location>
    <ligand>
        <name>heme c</name>
        <dbReference type="ChEBI" id="CHEBI:61717"/>
        <label>1</label>
    </ligand>
    <ligandPart>
        <name>Fe</name>
        <dbReference type="ChEBI" id="CHEBI:18248"/>
    </ligandPart>
</feature>
<evidence type="ECO:0000256" key="5">
    <source>
        <dbReference type="ARBA" id="ARBA00022764"/>
    </source>
</evidence>
<dbReference type="PANTHER" id="PTHR33751:SF9">
    <property type="entry name" value="CYTOCHROME C4"/>
    <property type="match status" value="1"/>
</dbReference>
<feature type="binding site" description="covalent" evidence="8">
    <location>
        <position position="54"/>
    </location>
    <ligand>
        <name>heme c</name>
        <dbReference type="ChEBI" id="CHEBI:61717"/>
        <label>1</label>
    </ligand>
</feature>
<feature type="domain" description="Cytochrome c" evidence="11">
    <location>
        <begin position="38"/>
        <end position="123"/>
    </location>
</feature>
<dbReference type="PANTHER" id="PTHR33751">
    <property type="entry name" value="CBB3-TYPE CYTOCHROME C OXIDASE SUBUNIT FIXP"/>
    <property type="match status" value="1"/>
</dbReference>
<sequence length="222" mass="23191">MKVLMKILAILRSCSLFAGVAALTLSAQASESKAPAKADTVKGQQIAAQVCAACHGADGNTGTPAYPKLAGQHAAYLEKQLHNFKVQPNAKEAERANAVMAGFAATLSADDIRNVAAYYAEQKPKLAAAKGDKTSVELGQKIYRAGIRDKGIAACAGCHSPNGAGIPAQYPRLAGQNSEYTAAQLTAFRDGLRKNSAQMSAIAKKLSKQEIDAVADYIAGLR</sequence>
<organism evidence="12 13">
    <name type="scientific">Parvibium lacunae</name>
    <dbReference type="NCBI Taxonomy" id="1888893"/>
    <lineage>
        <taxon>Bacteria</taxon>
        <taxon>Pseudomonadati</taxon>
        <taxon>Pseudomonadota</taxon>
        <taxon>Betaproteobacteria</taxon>
        <taxon>Burkholderiales</taxon>
        <taxon>Alcaligenaceae</taxon>
        <taxon>Parvibium</taxon>
    </lineage>
</organism>
<dbReference type="GO" id="GO:0009055">
    <property type="term" value="F:electron transfer activity"/>
    <property type="evidence" value="ECO:0007669"/>
    <property type="project" value="InterPro"/>
</dbReference>
<dbReference type="GO" id="GO:0020037">
    <property type="term" value="F:heme binding"/>
    <property type="evidence" value="ECO:0007669"/>
    <property type="project" value="InterPro"/>
</dbReference>
<evidence type="ECO:0000256" key="9">
    <source>
        <dbReference type="PIRSR" id="PIRSR000005-2"/>
    </source>
</evidence>
<dbReference type="Gene3D" id="1.10.760.10">
    <property type="entry name" value="Cytochrome c-like domain"/>
    <property type="match status" value="2"/>
</dbReference>
<feature type="binding site" description="covalent" evidence="8">
    <location>
        <position position="51"/>
    </location>
    <ligand>
        <name>heme c</name>
        <dbReference type="ChEBI" id="CHEBI:61717"/>
        <label>1</label>
    </ligand>
</feature>
<comment type="PTM">
    <text evidence="8">Binds 2 heme c groups covalently per subunit.</text>
</comment>
<evidence type="ECO:0000259" key="11">
    <source>
        <dbReference type="PROSITE" id="PS51007"/>
    </source>
</evidence>
<feature type="chain" id="PRO_5016719419" evidence="10">
    <location>
        <begin position="30"/>
        <end position="222"/>
    </location>
</feature>
<dbReference type="GO" id="GO:0042597">
    <property type="term" value="C:periplasmic space"/>
    <property type="evidence" value="ECO:0007669"/>
    <property type="project" value="UniProtKB-SubCell"/>
</dbReference>
<dbReference type="Proteomes" id="UP000252357">
    <property type="component" value="Unassembled WGS sequence"/>
</dbReference>
<evidence type="ECO:0000256" key="10">
    <source>
        <dbReference type="SAM" id="SignalP"/>
    </source>
</evidence>
<dbReference type="SUPFAM" id="SSF46626">
    <property type="entry name" value="Cytochrome c"/>
    <property type="match status" value="2"/>
</dbReference>
<dbReference type="InterPro" id="IPR050597">
    <property type="entry name" value="Cytochrome_c_Oxidase_Subunit"/>
</dbReference>
<dbReference type="PIRSF" id="PIRSF000005">
    <property type="entry name" value="Cytochrome_c4"/>
    <property type="match status" value="1"/>
</dbReference>
<comment type="caution">
    <text evidence="12">The sequence shown here is derived from an EMBL/GenBank/DDBJ whole genome shotgun (WGS) entry which is preliminary data.</text>
</comment>
<accession>A0A368KYX1</accession>
<dbReference type="EMBL" id="QPGB01000006">
    <property type="protein sequence ID" value="RCS56600.1"/>
    <property type="molecule type" value="Genomic_DNA"/>
</dbReference>
<feature type="binding site" description="axial binding residue" evidence="9">
    <location>
        <position position="199"/>
    </location>
    <ligand>
        <name>heme c</name>
        <dbReference type="ChEBI" id="CHEBI:61717"/>
        <label>2</label>
    </ligand>
    <ligandPart>
        <name>Fe</name>
        <dbReference type="ChEBI" id="CHEBI:18248"/>
    </ligandPart>
</feature>
<keyword evidence="3 8" id="KW-0349">Heme</keyword>
<keyword evidence="13" id="KW-1185">Reference proteome</keyword>
<dbReference type="RefSeq" id="WP_114403576.1">
    <property type="nucleotide sequence ID" value="NZ_QPGB01000006.1"/>
</dbReference>
<evidence type="ECO:0000256" key="6">
    <source>
        <dbReference type="ARBA" id="ARBA00022982"/>
    </source>
</evidence>
<keyword evidence="5" id="KW-0574">Periplasm</keyword>
<dbReference type="InterPro" id="IPR024167">
    <property type="entry name" value="Cytochrome_c4-like"/>
</dbReference>
<gene>
    <name evidence="12" type="ORF">DU000_11605</name>
</gene>